<keyword evidence="6" id="KW-1185">Reference proteome</keyword>
<protein>
    <recommendedName>
        <fullName evidence="4">DNA replication factor Cdt1 C-terminal domain-containing protein</fullName>
    </recommendedName>
</protein>
<dbReference type="Gene3D" id="1.10.10.1420">
    <property type="entry name" value="DNA replication factor Cdt1, C-terminal WH domain"/>
    <property type="match status" value="1"/>
</dbReference>
<accession>A0A2P7Z2B3</accession>
<evidence type="ECO:0000259" key="4">
    <source>
        <dbReference type="Pfam" id="PF16679"/>
    </source>
</evidence>
<dbReference type="OrthoDB" id="341730at2759"/>
<name>A0A2P7Z2B3_9PEZI</name>
<proteinExistence type="inferred from homology"/>
<feature type="compositionally biased region" description="Basic and acidic residues" evidence="3">
    <location>
        <begin position="72"/>
        <end position="85"/>
    </location>
</feature>
<evidence type="ECO:0000256" key="1">
    <source>
        <dbReference type="ARBA" id="ARBA00008356"/>
    </source>
</evidence>
<dbReference type="STRING" id="40998.A0A2P7Z2B3"/>
<feature type="region of interest" description="Disordered" evidence="3">
    <location>
        <begin position="1"/>
        <end position="85"/>
    </location>
</feature>
<feature type="compositionally biased region" description="Polar residues" evidence="3">
    <location>
        <begin position="53"/>
        <end position="69"/>
    </location>
</feature>
<comment type="caution">
    <text evidence="5">The sequence shown here is derived from an EMBL/GenBank/DDBJ whole genome shotgun (WGS) entry which is preliminary data.</text>
</comment>
<dbReference type="Pfam" id="PF16679">
    <property type="entry name" value="CDT1_C"/>
    <property type="match status" value="1"/>
</dbReference>
<reference evidence="5 6" key="1">
    <citation type="submission" date="2017-05" db="EMBL/GenBank/DDBJ databases">
        <title>Draft genome sequence of Elsinoe australis.</title>
        <authorList>
            <person name="Cheng Q."/>
        </authorList>
    </citation>
    <scope>NUCLEOTIDE SEQUENCE [LARGE SCALE GENOMIC DNA]</scope>
    <source>
        <strain evidence="5 6">NL1</strain>
    </source>
</reference>
<evidence type="ECO:0000256" key="2">
    <source>
        <dbReference type="ARBA" id="ARBA00023306"/>
    </source>
</evidence>
<dbReference type="Pfam" id="PF26121">
    <property type="entry name" value="HTH_CDT1"/>
    <property type="match status" value="1"/>
</dbReference>
<dbReference type="InterPro" id="IPR032054">
    <property type="entry name" value="Cdt1_C"/>
</dbReference>
<comment type="similarity">
    <text evidence="1">Belongs to the Cdt1 family.</text>
</comment>
<organism evidence="5 6">
    <name type="scientific">Elsinoe australis</name>
    <dbReference type="NCBI Taxonomy" id="40998"/>
    <lineage>
        <taxon>Eukaryota</taxon>
        <taxon>Fungi</taxon>
        <taxon>Dikarya</taxon>
        <taxon>Ascomycota</taxon>
        <taxon>Pezizomycotina</taxon>
        <taxon>Dothideomycetes</taxon>
        <taxon>Dothideomycetidae</taxon>
        <taxon>Myriangiales</taxon>
        <taxon>Elsinoaceae</taxon>
        <taxon>Elsinoe</taxon>
    </lineage>
</organism>
<feature type="compositionally biased region" description="Low complexity" evidence="3">
    <location>
        <begin position="36"/>
        <end position="52"/>
    </location>
</feature>
<feature type="domain" description="DNA replication factor Cdt1 C-terminal" evidence="4">
    <location>
        <begin position="347"/>
        <end position="441"/>
    </location>
</feature>
<keyword evidence="2" id="KW-0131">Cell cycle</keyword>
<feature type="compositionally biased region" description="Basic residues" evidence="3">
    <location>
        <begin position="26"/>
        <end position="35"/>
    </location>
</feature>
<evidence type="ECO:0000313" key="6">
    <source>
        <dbReference type="Proteomes" id="UP000243723"/>
    </source>
</evidence>
<evidence type="ECO:0000256" key="3">
    <source>
        <dbReference type="SAM" id="MobiDB-lite"/>
    </source>
</evidence>
<dbReference type="AlphaFoldDB" id="A0A2P7Z2B3"/>
<evidence type="ECO:0000313" key="5">
    <source>
        <dbReference type="EMBL" id="PSK42360.1"/>
    </source>
</evidence>
<dbReference type="InterPro" id="IPR038090">
    <property type="entry name" value="Cdt1_C_WH_dom_sf"/>
</dbReference>
<dbReference type="EMBL" id="NHZQ01000335">
    <property type="protein sequence ID" value="PSK42360.1"/>
    <property type="molecule type" value="Genomic_DNA"/>
</dbReference>
<sequence length="470" mass="52078">MAAVGMSRKRKAVEEESAPIDPTKGRAMKKSRKTTTKTSTKVENAKVVAKAARSSTKSIKQEESTQAQAHSIEAEPKRAIKRQRSPELVETPRHKRVKDAIPPTPEETPTRGASRLFDRLNLVNTGNLTSASKNLQAYQSPPETPHSHALKSTSEHLPAILEDTKQQFTAFLNAHSLFVAHHGTGSPNYLNELIARVTRTWRKRAVAIDDIRRLLGVLGEASPFTLLDNGEGVLCLELKEGYNDAAFQTKQLTEEFARRFERRWLRWNAAMDSSEVDGTTFLSTLPLAPIVRSEVASDPTKQSKGALRLAMMKEKSEPVLQPSARKIETVAEEAKTTTAISSRGTGLLDRILAKQQLASTRPSGPTKEEIDRQSALDRIEDVARVLDFLAGGRPRASFSMQILVQHLQNSMRNPIAKDEAERCIELMAKEVCPRYVSVVRSGNLHGVVVTKMGRPMGLDLKKKLDEARSL</sequence>
<dbReference type="Proteomes" id="UP000243723">
    <property type="component" value="Unassembled WGS sequence"/>
</dbReference>
<gene>
    <name evidence="5" type="ORF">B9Z65_4274</name>
</gene>